<accession>A0A6L7GR34</accession>
<dbReference type="RefSeq" id="WP_160901959.1">
    <property type="nucleotide sequence ID" value="NZ_CP102850.1"/>
</dbReference>
<gene>
    <name evidence="1" type="ORF">GIY30_10695</name>
</gene>
<keyword evidence="2" id="KW-1185">Reference proteome</keyword>
<dbReference type="Pfam" id="PF13489">
    <property type="entry name" value="Methyltransf_23"/>
    <property type="match status" value="1"/>
</dbReference>
<comment type="caution">
    <text evidence="1">The sequence shown here is derived from an EMBL/GenBank/DDBJ whole genome shotgun (WGS) entry which is preliminary data.</text>
</comment>
<dbReference type="Proteomes" id="UP000475545">
    <property type="component" value="Unassembled WGS sequence"/>
</dbReference>
<evidence type="ECO:0000313" key="1">
    <source>
        <dbReference type="EMBL" id="MXP21817.1"/>
    </source>
</evidence>
<dbReference type="GO" id="GO:0030798">
    <property type="term" value="F:trans-aconitate 2-methyltransferase activity"/>
    <property type="evidence" value="ECO:0007669"/>
    <property type="project" value="InterPro"/>
</dbReference>
<dbReference type="GO" id="GO:0032259">
    <property type="term" value="P:methylation"/>
    <property type="evidence" value="ECO:0007669"/>
    <property type="project" value="UniProtKB-KW"/>
</dbReference>
<evidence type="ECO:0000313" key="2">
    <source>
        <dbReference type="Proteomes" id="UP000475545"/>
    </source>
</evidence>
<dbReference type="Gene3D" id="1.10.150.290">
    <property type="entry name" value="S-adenosyl-L-methionine-dependent methyltransferases"/>
    <property type="match status" value="1"/>
</dbReference>
<dbReference type="PANTHER" id="PTHR43861">
    <property type="entry name" value="TRANS-ACONITATE 2-METHYLTRANSFERASE-RELATED"/>
    <property type="match status" value="1"/>
</dbReference>
<dbReference type="EMBL" id="WMBR01000002">
    <property type="protein sequence ID" value="MXP21817.1"/>
    <property type="molecule type" value="Genomic_DNA"/>
</dbReference>
<keyword evidence="1" id="KW-0808">Transferase</keyword>
<keyword evidence="1" id="KW-0489">Methyltransferase</keyword>
<dbReference type="InterPro" id="IPR023149">
    <property type="entry name" value="Trans_acon_MeTrfase_C"/>
</dbReference>
<sequence>MQPWDPDRYLQFADARARPFLDLIAQVPTAPSTIVDLGCGPGHLTRHLRALWPDSQILGIDSSPRMIEKAFRENTDPHANYDIADVTTWEPNQPVDLIVSNAMFQWLPDPMAVVERLLGHLNDGGVFAVQVPDNHEAPMHRELRELADDPRFAEQLRDVRRMPGFDPADFLAFFTERGFTANTWSTTYLHVLHGDDPVYDWSAGSTVRPYLTALGDDDCTTFTAEYKQRLREAYPPQSMGTVFPFRRTFAVATPF</sequence>
<name>A0A6L7GR34_9ACTN</name>
<proteinExistence type="predicted"/>
<dbReference type="CDD" id="cd02440">
    <property type="entry name" value="AdoMet_MTases"/>
    <property type="match status" value="1"/>
</dbReference>
<dbReference type="PANTHER" id="PTHR43861:SF1">
    <property type="entry name" value="TRANS-ACONITATE 2-METHYLTRANSFERASE"/>
    <property type="match status" value="1"/>
</dbReference>
<protein>
    <submittedName>
        <fullName evidence="1">Methyltransferase domain-containing protein</fullName>
    </submittedName>
</protein>
<dbReference type="InterPro" id="IPR029063">
    <property type="entry name" value="SAM-dependent_MTases_sf"/>
</dbReference>
<organism evidence="1 2">
    <name type="scientific">Gordonia mangrovi</name>
    <dbReference type="NCBI Taxonomy" id="2665643"/>
    <lineage>
        <taxon>Bacteria</taxon>
        <taxon>Bacillati</taxon>
        <taxon>Actinomycetota</taxon>
        <taxon>Actinomycetes</taxon>
        <taxon>Mycobacteriales</taxon>
        <taxon>Gordoniaceae</taxon>
        <taxon>Gordonia</taxon>
    </lineage>
</organism>
<dbReference type="AlphaFoldDB" id="A0A6L7GR34"/>
<dbReference type="Gene3D" id="3.40.50.150">
    <property type="entry name" value="Vaccinia Virus protein VP39"/>
    <property type="match status" value="1"/>
</dbReference>
<reference evidence="1 2" key="1">
    <citation type="submission" date="2019-11" db="EMBL/GenBank/DDBJ databases">
        <title>Gordonia sp. nov., a novel actinobacterium isolated from mangrove soil in Hainan.</title>
        <authorList>
            <person name="Huang X."/>
            <person name="Xie Y."/>
            <person name="Chu X."/>
            <person name="Xiao K."/>
        </authorList>
    </citation>
    <scope>NUCLEOTIDE SEQUENCE [LARGE SCALE GENOMIC DNA]</scope>
    <source>
        <strain evidence="1 2">HNM0687</strain>
    </source>
</reference>
<dbReference type="SUPFAM" id="SSF53335">
    <property type="entry name" value="S-adenosyl-L-methionine-dependent methyltransferases"/>
    <property type="match status" value="1"/>
</dbReference>